<dbReference type="OrthoDB" id="422540at2759"/>
<evidence type="ECO:0000313" key="2">
    <source>
        <dbReference type="Proteomes" id="UP000308267"/>
    </source>
</evidence>
<dbReference type="Proteomes" id="UP000308267">
    <property type="component" value="Unassembled WGS sequence"/>
</dbReference>
<gene>
    <name evidence="1" type="ORF">CRM22_001525</name>
</gene>
<comment type="caution">
    <text evidence="1">The sequence shown here is derived from an EMBL/GenBank/DDBJ whole genome shotgun (WGS) entry which is preliminary data.</text>
</comment>
<evidence type="ECO:0000313" key="1">
    <source>
        <dbReference type="EMBL" id="TGZ73425.1"/>
    </source>
</evidence>
<protein>
    <submittedName>
        <fullName evidence="1">Uncharacterized protein</fullName>
    </submittedName>
</protein>
<dbReference type="AlphaFoldDB" id="A0A4S2MAF7"/>
<dbReference type="EMBL" id="SJOL01002741">
    <property type="protein sequence ID" value="TGZ73425.1"/>
    <property type="molecule type" value="Genomic_DNA"/>
</dbReference>
<keyword evidence="2" id="KW-1185">Reference proteome</keyword>
<accession>A0A4S2MAF7</accession>
<proteinExistence type="predicted"/>
<reference evidence="1 2" key="1">
    <citation type="journal article" date="2019" name="BMC Genomics">
        <title>New insights from Opisthorchis felineus genome: update on genomics of the epidemiologically important liver flukes.</title>
        <authorList>
            <person name="Ershov N.I."/>
            <person name="Mordvinov V.A."/>
            <person name="Prokhortchouk E.B."/>
            <person name="Pakharukova M.Y."/>
            <person name="Gunbin K.V."/>
            <person name="Ustyantsev K."/>
            <person name="Genaev M.A."/>
            <person name="Blinov A.G."/>
            <person name="Mazur A."/>
            <person name="Boulygina E."/>
            <person name="Tsygankova S."/>
            <person name="Khrameeva E."/>
            <person name="Chekanov N."/>
            <person name="Fan G."/>
            <person name="Xiao A."/>
            <person name="Zhang H."/>
            <person name="Xu X."/>
            <person name="Yang H."/>
            <person name="Solovyev V."/>
            <person name="Lee S.M."/>
            <person name="Liu X."/>
            <person name="Afonnikov D.A."/>
            <person name="Skryabin K.G."/>
        </authorList>
    </citation>
    <scope>NUCLEOTIDE SEQUENCE [LARGE SCALE GENOMIC DNA]</scope>
    <source>
        <strain evidence="1">AK-0245</strain>
        <tissue evidence="1">Whole organism</tissue>
    </source>
</reference>
<name>A0A4S2MAF7_OPIFE</name>
<organism evidence="1 2">
    <name type="scientific">Opisthorchis felineus</name>
    <dbReference type="NCBI Taxonomy" id="147828"/>
    <lineage>
        <taxon>Eukaryota</taxon>
        <taxon>Metazoa</taxon>
        <taxon>Spiralia</taxon>
        <taxon>Lophotrochozoa</taxon>
        <taxon>Platyhelminthes</taxon>
        <taxon>Trematoda</taxon>
        <taxon>Digenea</taxon>
        <taxon>Opisthorchiida</taxon>
        <taxon>Opisthorchiata</taxon>
        <taxon>Opisthorchiidae</taxon>
        <taxon>Opisthorchis</taxon>
    </lineage>
</organism>
<sequence>MFSKRLQPANRVSVCGALLAIYPTIYRLNAFWKVENFVIDSHKPTIYASHSEAHRCSHTEQTHKPGRFTTDIRHVSGLLNVIGDPPSRISAATFSPLTVPRTTCGQSSGV</sequence>